<reference evidence="2 3" key="1">
    <citation type="submission" date="2016-10" db="EMBL/GenBank/DDBJ databases">
        <title>Genome sequence of Rothia aeria strain JCM11412.</title>
        <authorList>
            <person name="Nambu T."/>
        </authorList>
    </citation>
    <scope>NUCLEOTIDE SEQUENCE [LARGE SCALE GENOMIC DNA]</scope>
    <source>
        <strain evidence="2 3">JCM 11412</strain>
    </source>
</reference>
<accession>A0A2Z5QWL8</accession>
<name>A0A2Z5QWL8_9MICC</name>
<dbReference type="EMBL" id="AP017895">
    <property type="protein sequence ID" value="BAV86770.1"/>
    <property type="molecule type" value="Genomic_DNA"/>
</dbReference>
<dbReference type="Proteomes" id="UP000250241">
    <property type="component" value="Chromosome"/>
</dbReference>
<evidence type="ECO:0000256" key="1">
    <source>
        <dbReference type="SAM" id="MobiDB-lite"/>
    </source>
</evidence>
<feature type="compositionally biased region" description="Basic and acidic residues" evidence="1">
    <location>
        <begin position="55"/>
        <end position="76"/>
    </location>
</feature>
<sequence length="125" mass="13893">MGRQETGTVQKKTTEQQSSPSLAKLPAPKKSSSVRGGLGRKHILDQEVLPVPTDQKMEEAPHNTQEKEKGTKAQSAIKDKISAAAADLADKRLLQTPRRQGRRRQLLRIKPPPHHIRWGKIGVRA</sequence>
<feature type="region of interest" description="Disordered" evidence="1">
    <location>
        <begin position="1"/>
        <end position="76"/>
    </location>
</feature>
<feature type="compositionally biased region" description="Polar residues" evidence="1">
    <location>
        <begin position="1"/>
        <end position="21"/>
    </location>
</feature>
<feature type="compositionally biased region" description="Basic residues" evidence="1">
    <location>
        <begin position="99"/>
        <end position="118"/>
    </location>
</feature>
<evidence type="ECO:0000313" key="2">
    <source>
        <dbReference type="EMBL" id="BAV86770.1"/>
    </source>
</evidence>
<dbReference type="AlphaFoldDB" id="A0A2Z5QWL8"/>
<evidence type="ECO:0000313" key="3">
    <source>
        <dbReference type="Proteomes" id="UP000250241"/>
    </source>
</evidence>
<dbReference type="KEGG" id="raj:RA11412_0471"/>
<proteinExistence type="predicted"/>
<protein>
    <submittedName>
        <fullName evidence="2">Chromosome (Plasmid) partitioning protein ParB</fullName>
    </submittedName>
</protein>
<gene>
    <name evidence="2" type="ORF">RA11412_0471</name>
</gene>
<feature type="region of interest" description="Disordered" evidence="1">
    <location>
        <begin position="90"/>
        <end position="125"/>
    </location>
</feature>
<keyword evidence="3" id="KW-1185">Reference proteome</keyword>
<organism evidence="2 3">
    <name type="scientific">Rothia aeria</name>
    <dbReference type="NCBI Taxonomy" id="172042"/>
    <lineage>
        <taxon>Bacteria</taxon>
        <taxon>Bacillati</taxon>
        <taxon>Actinomycetota</taxon>
        <taxon>Actinomycetes</taxon>
        <taxon>Micrococcales</taxon>
        <taxon>Micrococcaceae</taxon>
        <taxon>Rothia</taxon>
    </lineage>
</organism>